<dbReference type="Proteomes" id="UP000327236">
    <property type="component" value="Unassembled WGS sequence"/>
</dbReference>
<keyword evidence="4" id="KW-1185">Reference proteome</keyword>
<gene>
    <name evidence="2" type="ORF">AAC431_00330</name>
    <name evidence="1" type="ORF">F6H94_08305</name>
</gene>
<sequence length="85" mass="10106">MNELSKQQKDNLRLQAESILNSVYSTAGESVFQLVDVDFKEDSIDFVLYLLNDTTFKVTVSYNRKIDKEYQPIFKEFYEEKIEHE</sequence>
<protein>
    <submittedName>
        <fullName evidence="1">Uncharacterized protein</fullName>
    </submittedName>
</protein>
<comment type="caution">
    <text evidence="1">The sequence shown here is derived from an EMBL/GenBank/DDBJ whole genome shotgun (WGS) entry which is preliminary data.</text>
</comment>
<accession>A0A2I1XPR1</accession>
<reference evidence="2 4" key="2">
    <citation type="submission" date="2024-04" db="EMBL/GenBank/DDBJ databases">
        <title>Three lactobacilli isolated from voided urine samples from females with type 2 diabetes.</title>
        <authorList>
            <person name="Kula A."/>
            <person name="Stegman N."/>
            <person name="Putonti C."/>
        </authorList>
    </citation>
    <scope>NUCLEOTIDE SEQUENCE [LARGE SCALE GENOMIC DNA]</scope>
    <source>
        <strain evidence="2 4">1855</strain>
    </source>
</reference>
<evidence type="ECO:0000313" key="4">
    <source>
        <dbReference type="Proteomes" id="UP001385848"/>
    </source>
</evidence>
<evidence type="ECO:0000313" key="1">
    <source>
        <dbReference type="EMBL" id="KAA9320232.1"/>
    </source>
</evidence>
<dbReference type="Proteomes" id="UP001385848">
    <property type="component" value="Unassembled WGS sequence"/>
</dbReference>
<dbReference type="OrthoDB" id="9868318at2"/>
<organism evidence="1 3">
    <name type="scientific">Lactobacillus jensenii</name>
    <dbReference type="NCBI Taxonomy" id="109790"/>
    <lineage>
        <taxon>Bacteria</taxon>
        <taxon>Bacillati</taxon>
        <taxon>Bacillota</taxon>
        <taxon>Bacilli</taxon>
        <taxon>Lactobacillales</taxon>
        <taxon>Lactobacillaceae</taxon>
        <taxon>Lactobacillus</taxon>
    </lineage>
</organism>
<dbReference type="EMBL" id="VYWW01000053">
    <property type="protein sequence ID" value="KAA9320232.1"/>
    <property type="molecule type" value="Genomic_DNA"/>
</dbReference>
<proteinExistence type="predicted"/>
<evidence type="ECO:0000313" key="3">
    <source>
        <dbReference type="Proteomes" id="UP000327236"/>
    </source>
</evidence>
<dbReference type="EMBL" id="JBBVUL010000001">
    <property type="protein sequence ID" value="MEL0564371.1"/>
    <property type="molecule type" value="Genomic_DNA"/>
</dbReference>
<dbReference type="RefSeq" id="WP_006588561.1">
    <property type="nucleotide sequence ID" value="NZ_CATOUX010000011.1"/>
</dbReference>
<evidence type="ECO:0000313" key="2">
    <source>
        <dbReference type="EMBL" id="MEL0564371.1"/>
    </source>
</evidence>
<reference evidence="1 3" key="1">
    <citation type="submission" date="2019-09" db="EMBL/GenBank/DDBJ databases">
        <title>Draft genome sequence assemblies of isolates from the urinary tract.</title>
        <authorList>
            <person name="Mores C.R."/>
            <person name="Putonti C."/>
            <person name="Wolfe A.J."/>
        </authorList>
    </citation>
    <scope>NUCLEOTIDE SEQUENCE [LARGE SCALE GENOMIC DNA]</scope>
    <source>
        <strain evidence="1 3">UMB246</strain>
    </source>
</reference>
<dbReference type="AlphaFoldDB" id="A0A2I1XPR1"/>
<name>A0A2I1XPR1_LACJE</name>